<sequence>MPVPFRSKLNARKLKQGRPTRWPDFIRDDSVRATPHSRALAQRWIPERGFVLIPNPALSEPEDLLHRNRQLDLIDRNTRLFRDGKPANHALLWGARGTGKSAMVRAMLKRYGGPDLGMIEIAHSSLSELADLMQILSRVDRRYMLFIDDLSFDAHDARYKGLKALLDGSLLSSTHNVVVYATSNRRHLLPESMADNLNGRIVDGELHEGDAIDEKISLSERFGLWLAFHPFTQEQYLDIVSAHLAQAGSSASDTNWHEEALRFARLRGSRSGRVAMQFVQYWQSLNV</sequence>
<dbReference type="Proteomes" id="UP000078596">
    <property type="component" value="Chromosome"/>
</dbReference>
<evidence type="ECO:0000313" key="1">
    <source>
        <dbReference type="EMBL" id="ANJ66436.1"/>
    </source>
</evidence>
<reference evidence="1 2" key="1">
    <citation type="submission" date="2016-06" db="EMBL/GenBank/DDBJ databases">
        <title>Insight into the functional genes involving in sulfur oxidation in Pearl River water.</title>
        <authorList>
            <person name="Luo J."/>
            <person name="Tan X."/>
            <person name="Lin W."/>
        </authorList>
    </citation>
    <scope>NUCLEOTIDE SEQUENCE [LARGE SCALE GENOMIC DNA]</scope>
    <source>
        <strain evidence="1 2">LS2</strain>
    </source>
</reference>
<dbReference type="PANTHER" id="PTHR42935">
    <property type="entry name" value="SLR0930 PROTEIN"/>
    <property type="match status" value="1"/>
</dbReference>
<dbReference type="Pfam" id="PF05673">
    <property type="entry name" value="DUF815"/>
    <property type="match status" value="1"/>
</dbReference>
<name>A0A191ZEY2_9GAMM</name>
<dbReference type="OrthoDB" id="9812140at2"/>
<dbReference type="SUPFAM" id="SSF52540">
    <property type="entry name" value="P-loop containing nucleoside triphosphate hydrolases"/>
    <property type="match status" value="1"/>
</dbReference>
<dbReference type="Gene3D" id="3.40.50.300">
    <property type="entry name" value="P-loop containing nucleotide triphosphate hydrolases"/>
    <property type="match status" value="1"/>
</dbReference>
<organism evidence="1 2">
    <name type="scientific">Halothiobacillus diazotrophicus</name>
    <dbReference type="NCBI Taxonomy" id="1860122"/>
    <lineage>
        <taxon>Bacteria</taxon>
        <taxon>Pseudomonadati</taxon>
        <taxon>Pseudomonadota</taxon>
        <taxon>Gammaproteobacteria</taxon>
        <taxon>Chromatiales</taxon>
        <taxon>Halothiobacillaceae</taxon>
        <taxon>Halothiobacillus</taxon>
    </lineage>
</organism>
<proteinExistence type="predicted"/>
<evidence type="ECO:0000313" key="2">
    <source>
        <dbReference type="Proteomes" id="UP000078596"/>
    </source>
</evidence>
<dbReference type="PANTHER" id="PTHR42935:SF1">
    <property type="entry name" value="SLR0930 PROTEIN"/>
    <property type="match status" value="1"/>
</dbReference>
<dbReference type="KEGG" id="haz:A9404_02730"/>
<accession>A0A191ZEY2</accession>
<dbReference type="InterPro" id="IPR008533">
    <property type="entry name" value="DUF815"/>
</dbReference>
<dbReference type="EMBL" id="CP016027">
    <property type="protein sequence ID" value="ANJ66436.1"/>
    <property type="molecule type" value="Genomic_DNA"/>
</dbReference>
<keyword evidence="2" id="KW-1185">Reference proteome</keyword>
<gene>
    <name evidence="1" type="ORF">A9404_02730</name>
</gene>
<dbReference type="STRING" id="1860122.A9404_02730"/>
<protein>
    <submittedName>
        <fullName evidence="1">ATPase</fullName>
    </submittedName>
</protein>
<dbReference type="InterPro" id="IPR027417">
    <property type="entry name" value="P-loop_NTPase"/>
</dbReference>
<dbReference type="AlphaFoldDB" id="A0A191ZEY2"/>